<dbReference type="AlphaFoldDB" id="A0A1F6FJ78"/>
<evidence type="ECO:0000313" key="7">
    <source>
        <dbReference type="EMBL" id="OGG85918.1"/>
    </source>
</evidence>
<evidence type="ECO:0000256" key="5">
    <source>
        <dbReference type="ARBA" id="ARBA00023136"/>
    </source>
</evidence>
<organism evidence="7 8">
    <name type="scientific">Candidatus Kaiserbacteria bacterium RIFOXYB1_FULL_46_14</name>
    <dbReference type="NCBI Taxonomy" id="1798531"/>
    <lineage>
        <taxon>Bacteria</taxon>
        <taxon>Candidatus Kaiseribacteriota</taxon>
    </lineage>
</organism>
<evidence type="ECO:0008006" key="9">
    <source>
        <dbReference type="Google" id="ProtNLM"/>
    </source>
</evidence>
<evidence type="ECO:0000256" key="6">
    <source>
        <dbReference type="SAM" id="Phobius"/>
    </source>
</evidence>
<accession>A0A1F6FJ78</accession>
<dbReference type="GO" id="GO:0033013">
    <property type="term" value="P:tetrapyrrole metabolic process"/>
    <property type="evidence" value="ECO:0007669"/>
    <property type="project" value="UniProtKB-ARBA"/>
</dbReference>
<protein>
    <recommendedName>
        <fullName evidence="9">TspO protein</fullName>
    </recommendedName>
</protein>
<dbReference type="PIRSF" id="PIRSF005859">
    <property type="entry name" value="PBR"/>
    <property type="match status" value="1"/>
</dbReference>
<dbReference type="Proteomes" id="UP000177395">
    <property type="component" value="Unassembled WGS sequence"/>
</dbReference>
<feature type="transmembrane region" description="Helical" evidence="6">
    <location>
        <begin position="49"/>
        <end position="67"/>
    </location>
</feature>
<dbReference type="FunFam" id="1.20.1260.100:FF:000001">
    <property type="entry name" value="translocator protein 2"/>
    <property type="match status" value="1"/>
</dbReference>
<feature type="transmembrane region" description="Helical" evidence="6">
    <location>
        <begin position="79"/>
        <end position="98"/>
    </location>
</feature>
<dbReference type="PANTHER" id="PTHR10057">
    <property type="entry name" value="PERIPHERAL-TYPE BENZODIAZEPINE RECEPTOR"/>
    <property type="match status" value="1"/>
</dbReference>
<dbReference type="InterPro" id="IPR038330">
    <property type="entry name" value="TspO/MBR-related_sf"/>
</dbReference>
<dbReference type="EMBL" id="MFMS01000004">
    <property type="protein sequence ID" value="OGG85918.1"/>
    <property type="molecule type" value="Genomic_DNA"/>
</dbReference>
<evidence type="ECO:0000313" key="8">
    <source>
        <dbReference type="Proteomes" id="UP000177395"/>
    </source>
</evidence>
<dbReference type="CDD" id="cd15904">
    <property type="entry name" value="TSPO_MBR"/>
    <property type="match status" value="1"/>
</dbReference>
<dbReference type="PANTHER" id="PTHR10057:SF0">
    <property type="entry name" value="TRANSLOCATOR PROTEIN"/>
    <property type="match status" value="1"/>
</dbReference>
<keyword evidence="5 6" id="KW-0472">Membrane</keyword>
<dbReference type="InterPro" id="IPR004307">
    <property type="entry name" value="TspO_MBR"/>
</dbReference>
<evidence type="ECO:0000256" key="1">
    <source>
        <dbReference type="ARBA" id="ARBA00004141"/>
    </source>
</evidence>
<keyword evidence="4 6" id="KW-1133">Transmembrane helix</keyword>
<dbReference type="Pfam" id="PF03073">
    <property type="entry name" value="TspO_MBR"/>
    <property type="match status" value="1"/>
</dbReference>
<comment type="subcellular location">
    <subcellularLocation>
        <location evidence="1">Membrane</location>
        <topology evidence="1">Multi-pass membrane protein</topology>
    </subcellularLocation>
</comment>
<evidence type="ECO:0000256" key="4">
    <source>
        <dbReference type="ARBA" id="ARBA00022989"/>
    </source>
</evidence>
<evidence type="ECO:0000256" key="3">
    <source>
        <dbReference type="ARBA" id="ARBA00022692"/>
    </source>
</evidence>
<comment type="similarity">
    <text evidence="2">Belongs to the TspO/BZRP family.</text>
</comment>
<feature type="transmembrane region" description="Helical" evidence="6">
    <location>
        <begin position="105"/>
        <end position="128"/>
    </location>
</feature>
<comment type="caution">
    <text evidence="7">The sequence shown here is derived from an EMBL/GenBank/DDBJ whole genome shotgun (WGS) entry which is preliminary data.</text>
</comment>
<name>A0A1F6FJ78_9BACT</name>
<dbReference type="GO" id="GO:0016020">
    <property type="term" value="C:membrane"/>
    <property type="evidence" value="ECO:0007669"/>
    <property type="project" value="UniProtKB-SubCell"/>
</dbReference>
<dbReference type="Gene3D" id="1.20.1260.100">
    <property type="entry name" value="TspO/MBR protein"/>
    <property type="match status" value="1"/>
</dbReference>
<keyword evidence="3 6" id="KW-0812">Transmembrane</keyword>
<proteinExistence type="inferred from homology"/>
<feature type="transmembrane region" description="Helical" evidence="6">
    <location>
        <begin position="20"/>
        <end position="42"/>
    </location>
</feature>
<gene>
    <name evidence="7" type="ORF">A2392_00725</name>
</gene>
<evidence type="ECO:0000256" key="2">
    <source>
        <dbReference type="ARBA" id="ARBA00007524"/>
    </source>
</evidence>
<sequence>MDYQTFYASIEKPFFAPEPWVFGFAWGIIYPLIAIAFLYALYLASKRKISWSMVGVFGLNLIANLAFTPLQLGLPNQLYATFDIVVIVGTLAVLEWYLWKQSKTLFFLLLPYLLWGSFATVLQASIYFTNFV</sequence>
<reference evidence="7 8" key="1">
    <citation type="journal article" date="2016" name="Nat. Commun.">
        <title>Thousands of microbial genomes shed light on interconnected biogeochemical processes in an aquifer system.</title>
        <authorList>
            <person name="Anantharaman K."/>
            <person name="Brown C.T."/>
            <person name="Hug L.A."/>
            <person name="Sharon I."/>
            <person name="Castelle C.J."/>
            <person name="Probst A.J."/>
            <person name="Thomas B.C."/>
            <person name="Singh A."/>
            <person name="Wilkins M.J."/>
            <person name="Karaoz U."/>
            <person name="Brodie E.L."/>
            <person name="Williams K.H."/>
            <person name="Hubbard S.S."/>
            <person name="Banfield J.F."/>
        </authorList>
    </citation>
    <scope>NUCLEOTIDE SEQUENCE [LARGE SCALE GENOMIC DNA]</scope>
</reference>